<comment type="caution">
    <text evidence="5">The sequence shown here is derived from an EMBL/GenBank/DDBJ whole genome shotgun (WGS) entry which is preliminary data.</text>
</comment>
<organism evidence="5 6">
    <name type="scientific">Meganyctiphanes norvegica</name>
    <name type="common">Northern krill</name>
    <name type="synonym">Thysanopoda norvegica</name>
    <dbReference type="NCBI Taxonomy" id="48144"/>
    <lineage>
        <taxon>Eukaryota</taxon>
        <taxon>Metazoa</taxon>
        <taxon>Ecdysozoa</taxon>
        <taxon>Arthropoda</taxon>
        <taxon>Crustacea</taxon>
        <taxon>Multicrustacea</taxon>
        <taxon>Malacostraca</taxon>
        <taxon>Eumalacostraca</taxon>
        <taxon>Eucarida</taxon>
        <taxon>Euphausiacea</taxon>
        <taxon>Euphausiidae</taxon>
        <taxon>Meganyctiphanes</taxon>
    </lineage>
</organism>
<dbReference type="SUPFAM" id="SSF56436">
    <property type="entry name" value="C-type lectin-like"/>
    <property type="match status" value="2"/>
</dbReference>
<dbReference type="GO" id="GO:0004252">
    <property type="term" value="F:serine-type endopeptidase activity"/>
    <property type="evidence" value="ECO:0007669"/>
    <property type="project" value="InterPro"/>
</dbReference>
<evidence type="ECO:0000259" key="3">
    <source>
        <dbReference type="PROSITE" id="PS50041"/>
    </source>
</evidence>
<dbReference type="SMART" id="SM00020">
    <property type="entry name" value="Tryp_SPc"/>
    <property type="match status" value="1"/>
</dbReference>
<reference evidence="5 6" key="1">
    <citation type="submission" date="2024-05" db="EMBL/GenBank/DDBJ databases">
        <authorList>
            <person name="Wallberg A."/>
        </authorList>
    </citation>
    <scope>NUCLEOTIDE SEQUENCE [LARGE SCALE GENOMIC DNA]</scope>
</reference>
<protein>
    <recommendedName>
        <fullName evidence="7">C-type lectin domain-containing protein</fullName>
    </recommendedName>
</protein>
<evidence type="ECO:0000256" key="2">
    <source>
        <dbReference type="ARBA" id="ARBA00024195"/>
    </source>
</evidence>
<feature type="domain" description="Peptidase S1" evidence="4">
    <location>
        <begin position="419"/>
        <end position="686"/>
    </location>
</feature>
<evidence type="ECO:0000259" key="4">
    <source>
        <dbReference type="PROSITE" id="PS50240"/>
    </source>
</evidence>
<dbReference type="InterPro" id="IPR051487">
    <property type="entry name" value="Ser/Thr_Proteases_Immune/Dev"/>
</dbReference>
<dbReference type="InterPro" id="IPR001254">
    <property type="entry name" value="Trypsin_dom"/>
</dbReference>
<evidence type="ECO:0000313" key="6">
    <source>
        <dbReference type="Proteomes" id="UP001497623"/>
    </source>
</evidence>
<dbReference type="CDD" id="cd00037">
    <property type="entry name" value="CLECT"/>
    <property type="match status" value="1"/>
</dbReference>
<dbReference type="Proteomes" id="UP001497623">
    <property type="component" value="Unassembled WGS sequence"/>
</dbReference>
<sequence length="741" mass="83688">MFISFGDFFQGLFGQISKPTAEYNKDVYSKPEVNYGKNEKTGENLPCGTELHTCVPTSECNEQNYSGARICTRRFKKIGGACYYFFNKNLNKVRSRPEARKFCEALGGSLVFIESKEEFNELSTRIPSGTPHWTEGFYNPGKSAWVWETNKEEINFKFVHPESGQLEDVKEPGKDSRCLSFNGTGLYPSSCFTNIPFVCKEGYYDNICERYGNNKCCFIPSYEYFFKSSHGVNSQSVRSTSPCFVTFNSQIITCSDAFRALQAIPAIYFRLESSIYYVMPADEGCGKNTEVVISSKNLHLRIVRFLSLFEKHNIKVRIGLHATETPTKIEFKWANGKSVHFYGDKYWAVGHPQLKSKAECVMYELTEEYGGYFWHTQDDETVCYDPNNFVMCQLPMRNHNYSPNLKKVEGCGERKSHGVLGRSYPLTSADPTQFGELPWQAAISVSGSFSGNLGIEFACSGVLISYDSIITSAHCAINAGESMVISLGDYDLLGANRRKLLYPEYRTVEESIIHPGYRPGKNDIAILRLSEAVNYNAFPHIGIGCLPTHSLVYGSGDWECYVTGWPKVDSYGNSQVLSRIEVEFTSRQKCVTATNQFSTGYNYGYSGQRNNGRTSRSNLLCVEMWEPGSCIEDNTAMLICKKSQEYLDDPFSSGFGFYDDNTVSNGGLYDSSSLTLLQQWEYAATKILNSYIQDRSDNDRWYLLGIGHESNSCDGYSNTMLFEPVHEHMAFIHANVDLKDE</sequence>
<evidence type="ECO:0008006" key="7">
    <source>
        <dbReference type="Google" id="ProtNLM"/>
    </source>
</evidence>
<dbReference type="AlphaFoldDB" id="A0AAV2R3X5"/>
<dbReference type="GO" id="GO:0006508">
    <property type="term" value="P:proteolysis"/>
    <property type="evidence" value="ECO:0007669"/>
    <property type="project" value="InterPro"/>
</dbReference>
<name>A0AAV2R3X5_MEGNR</name>
<proteinExistence type="inferred from homology"/>
<dbReference type="PANTHER" id="PTHR24256">
    <property type="entry name" value="TRYPTASE-RELATED"/>
    <property type="match status" value="1"/>
</dbReference>
<gene>
    <name evidence="5" type="ORF">MNOR_LOCUS19200</name>
</gene>
<evidence type="ECO:0000256" key="1">
    <source>
        <dbReference type="ARBA" id="ARBA00023157"/>
    </source>
</evidence>
<dbReference type="PROSITE" id="PS50240">
    <property type="entry name" value="TRYPSIN_DOM"/>
    <property type="match status" value="1"/>
</dbReference>
<dbReference type="InterPro" id="IPR016187">
    <property type="entry name" value="CTDL_fold"/>
</dbReference>
<dbReference type="Gene3D" id="3.10.100.10">
    <property type="entry name" value="Mannose-Binding Protein A, subunit A"/>
    <property type="match status" value="1"/>
</dbReference>
<dbReference type="Pfam" id="PF00059">
    <property type="entry name" value="Lectin_C"/>
    <property type="match status" value="1"/>
</dbReference>
<dbReference type="Pfam" id="PF00089">
    <property type="entry name" value="Trypsin"/>
    <property type="match status" value="1"/>
</dbReference>
<accession>A0AAV2R3X5</accession>
<dbReference type="InterPro" id="IPR009003">
    <property type="entry name" value="Peptidase_S1_PA"/>
</dbReference>
<keyword evidence="6" id="KW-1185">Reference proteome</keyword>
<evidence type="ECO:0000313" key="5">
    <source>
        <dbReference type="EMBL" id="CAL4109812.1"/>
    </source>
</evidence>
<dbReference type="InterPro" id="IPR001304">
    <property type="entry name" value="C-type_lectin-like"/>
</dbReference>
<dbReference type="SMART" id="SM00034">
    <property type="entry name" value="CLECT"/>
    <property type="match status" value="1"/>
</dbReference>
<keyword evidence="1" id="KW-1015">Disulfide bond</keyword>
<dbReference type="EMBL" id="CAXKWB010014143">
    <property type="protein sequence ID" value="CAL4109812.1"/>
    <property type="molecule type" value="Genomic_DNA"/>
</dbReference>
<comment type="similarity">
    <text evidence="2">Belongs to the peptidase S1 family. CLIP subfamily.</text>
</comment>
<dbReference type="PROSITE" id="PS50041">
    <property type="entry name" value="C_TYPE_LECTIN_2"/>
    <property type="match status" value="1"/>
</dbReference>
<dbReference type="InterPro" id="IPR016186">
    <property type="entry name" value="C-type_lectin-like/link_sf"/>
</dbReference>
<feature type="domain" description="C-type lectin" evidence="3">
    <location>
        <begin position="78"/>
        <end position="200"/>
    </location>
</feature>
<dbReference type="InterPro" id="IPR043504">
    <property type="entry name" value="Peptidase_S1_PA_chymotrypsin"/>
</dbReference>
<dbReference type="SUPFAM" id="SSF50494">
    <property type="entry name" value="Trypsin-like serine proteases"/>
    <property type="match status" value="1"/>
</dbReference>
<dbReference type="Gene3D" id="2.40.10.10">
    <property type="entry name" value="Trypsin-like serine proteases"/>
    <property type="match status" value="1"/>
</dbReference>